<proteinExistence type="predicted"/>
<protein>
    <recommendedName>
        <fullName evidence="4">Lipoprotein SmpA/OmlA domain-containing protein</fullName>
    </recommendedName>
</protein>
<name>A0ABQ1IWT1_9PROT</name>
<dbReference type="EMBL" id="BMDZ01000057">
    <property type="protein sequence ID" value="GGB54339.1"/>
    <property type="molecule type" value="Genomic_DNA"/>
</dbReference>
<comment type="caution">
    <text evidence="2">The sequence shown here is derived from an EMBL/GenBank/DDBJ whole genome shotgun (WGS) entry which is preliminary data.</text>
</comment>
<evidence type="ECO:0000256" key="1">
    <source>
        <dbReference type="SAM" id="MobiDB-lite"/>
    </source>
</evidence>
<evidence type="ECO:0000313" key="3">
    <source>
        <dbReference type="Proteomes" id="UP000603352"/>
    </source>
</evidence>
<feature type="compositionally biased region" description="Low complexity" evidence="1">
    <location>
        <begin position="127"/>
        <end position="138"/>
    </location>
</feature>
<accession>A0ABQ1IWT1</accession>
<organism evidence="2 3">
    <name type="scientific">Tistrella bauzanensis</name>
    <dbReference type="NCBI Taxonomy" id="657419"/>
    <lineage>
        <taxon>Bacteria</taxon>
        <taxon>Pseudomonadati</taxon>
        <taxon>Pseudomonadota</taxon>
        <taxon>Alphaproteobacteria</taxon>
        <taxon>Geminicoccales</taxon>
        <taxon>Geminicoccaceae</taxon>
        <taxon>Tistrella</taxon>
    </lineage>
</organism>
<feature type="region of interest" description="Disordered" evidence="1">
    <location>
        <begin position="101"/>
        <end position="138"/>
    </location>
</feature>
<gene>
    <name evidence="2" type="ORF">GCM10011505_39130</name>
</gene>
<evidence type="ECO:0000313" key="2">
    <source>
        <dbReference type="EMBL" id="GGB54339.1"/>
    </source>
</evidence>
<evidence type="ECO:0008006" key="4">
    <source>
        <dbReference type="Google" id="ProtNLM"/>
    </source>
</evidence>
<dbReference type="Proteomes" id="UP000603352">
    <property type="component" value="Unassembled WGS sequence"/>
</dbReference>
<keyword evidence="3" id="KW-1185">Reference proteome</keyword>
<dbReference type="RefSeq" id="WP_372045107.1">
    <property type="nucleotide sequence ID" value="NZ_CP121009.1"/>
</dbReference>
<reference evidence="3" key="1">
    <citation type="journal article" date="2019" name="Int. J. Syst. Evol. Microbiol.">
        <title>The Global Catalogue of Microorganisms (GCM) 10K type strain sequencing project: providing services to taxonomists for standard genome sequencing and annotation.</title>
        <authorList>
            <consortium name="The Broad Institute Genomics Platform"/>
            <consortium name="The Broad Institute Genome Sequencing Center for Infectious Disease"/>
            <person name="Wu L."/>
            <person name="Ma J."/>
        </authorList>
    </citation>
    <scope>NUCLEOTIDE SEQUENCE [LARGE SCALE GENOMIC DNA]</scope>
    <source>
        <strain evidence="3">CGMCC 1.10188</strain>
    </source>
</reference>
<sequence>MLVTPAAAIAEEVDKKQAKAVGRNRVPDREAEVTAFSVGRRARHRITAAALLASTILLSGCTTPSSRPGPARAQSMVEPARPDPVIAAAAGMRGGDVLVPAAKPEAPPPPARPVGQAGATEGGSGASGASAPVAQPASDDPQIALAPVMPDIGPEDLQGLSPGRVRALMGGPVAVTEEPPATVWQYRTGSCAADLFFYLDITSQELRVVTLAVRGKDNTDTARRACLADIRARNRNGGRS</sequence>